<comment type="similarity">
    <text evidence="1">Belongs to the GSP E family.</text>
</comment>
<dbReference type="Proteomes" id="UP000196053">
    <property type="component" value="Chromosome I"/>
</dbReference>
<dbReference type="InterPro" id="IPR037257">
    <property type="entry name" value="T2SS_E_N_sf"/>
</dbReference>
<dbReference type="Gene3D" id="3.30.450.90">
    <property type="match status" value="1"/>
</dbReference>
<keyword evidence="3" id="KW-0067">ATP-binding</keyword>
<evidence type="ECO:0000313" key="6">
    <source>
        <dbReference type="Proteomes" id="UP000196053"/>
    </source>
</evidence>
<dbReference type="InterPro" id="IPR003593">
    <property type="entry name" value="AAA+_ATPase"/>
</dbReference>
<keyword evidence="2" id="KW-0547">Nucleotide-binding</keyword>
<dbReference type="GO" id="GO:0005886">
    <property type="term" value="C:plasma membrane"/>
    <property type="evidence" value="ECO:0007669"/>
    <property type="project" value="TreeGrafter"/>
</dbReference>
<evidence type="ECO:0000313" key="5">
    <source>
        <dbReference type="EMBL" id="CUH93147.1"/>
    </source>
</evidence>
<dbReference type="GO" id="GO:0005524">
    <property type="term" value="F:ATP binding"/>
    <property type="evidence" value="ECO:0007669"/>
    <property type="project" value="UniProtKB-KW"/>
</dbReference>
<dbReference type="SMART" id="SM00382">
    <property type="entry name" value="AAA"/>
    <property type="match status" value="1"/>
</dbReference>
<dbReference type="InterPro" id="IPR007831">
    <property type="entry name" value="T2SS_GspE_N"/>
</dbReference>
<dbReference type="Pfam" id="PF00437">
    <property type="entry name" value="T2SSE"/>
    <property type="match status" value="1"/>
</dbReference>
<reference evidence="6" key="1">
    <citation type="submission" date="2015-09" db="EMBL/GenBank/DDBJ databases">
        <authorList>
            <person name="Wibberg D."/>
        </authorList>
    </citation>
    <scope>NUCLEOTIDE SEQUENCE [LARGE SCALE GENOMIC DNA]</scope>
    <source>
        <strain evidence="6">SD1D</strain>
    </source>
</reference>
<accession>A0A0K8J753</accession>
<dbReference type="FunFam" id="3.30.450.90:FF:000001">
    <property type="entry name" value="Type II secretion system ATPase GspE"/>
    <property type="match status" value="1"/>
</dbReference>
<organism evidence="5 6">
    <name type="scientific">Herbinix luporum</name>
    <dbReference type="NCBI Taxonomy" id="1679721"/>
    <lineage>
        <taxon>Bacteria</taxon>
        <taxon>Bacillati</taxon>
        <taxon>Bacillota</taxon>
        <taxon>Clostridia</taxon>
        <taxon>Lachnospirales</taxon>
        <taxon>Lachnospiraceae</taxon>
        <taxon>Herbinix</taxon>
    </lineage>
</organism>
<name>A0A0K8J753_9FIRM</name>
<dbReference type="PANTHER" id="PTHR30258">
    <property type="entry name" value="TYPE II SECRETION SYSTEM PROTEIN GSPE-RELATED"/>
    <property type="match status" value="1"/>
</dbReference>
<dbReference type="InterPro" id="IPR001482">
    <property type="entry name" value="T2SS/T4SS_dom"/>
</dbReference>
<dbReference type="Gene3D" id="3.40.50.300">
    <property type="entry name" value="P-loop containing nucleotide triphosphate hydrolases"/>
    <property type="match status" value="1"/>
</dbReference>
<dbReference type="GO" id="GO:0016887">
    <property type="term" value="F:ATP hydrolysis activity"/>
    <property type="evidence" value="ECO:0007669"/>
    <property type="project" value="TreeGrafter"/>
</dbReference>
<dbReference type="KEGG" id="hsd:SD1D_1601"/>
<dbReference type="PANTHER" id="PTHR30258:SF1">
    <property type="entry name" value="PROTEIN TRANSPORT PROTEIN HOFB HOMOLOG"/>
    <property type="match status" value="1"/>
</dbReference>
<evidence type="ECO:0000256" key="1">
    <source>
        <dbReference type="ARBA" id="ARBA00006611"/>
    </source>
</evidence>
<dbReference type="CDD" id="cd01129">
    <property type="entry name" value="PulE-GspE-like"/>
    <property type="match status" value="1"/>
</dbReference>
<dbReference type="EMBL" id="LN879430">
    <property type="protein sequence ID" value="CUH93147.1"/>
    <property type="molecule type" value="Genomic_DNA"/>
</dbReference>
<dbReference type="Pfam" id="PF05157">
    <property type="entry name" value="MshEN"/>
    <property type="match status" value="1"/>
</dbReference>
<dbReference type="RefSeq" id="WP_242955204.1">
    <property type="nucleotide sequence ID" value="NZ_DUPS01000069.1"/>
</dbReference>
<evidence type="ECO:0000256" key="3">
    <source>
        <dbReference type="ARBA" id="ARBA00022840"/>
    </source>
</evidence>
<keyword evidence="6" id="KW-1185">Reference proteome</keyword>
<dbReference type="FunFam" id="3.40.50.300:FF:000398">
    <property type="entry name" value="Type IV pilus assembly ATPase PilB"/>
    <property type="match status" value="1"/>
</dbReference>
<dbReference type="SUPFAM" id="SSF160246">
    <property type="entry name" value="EspE N-terminal domain-like"/>
    <property type="match status" value="1"/>
</dbReference>
<dbReference type="InterPro" id="IPR027417">
    <property type="entry name" value="P-loop_NTPase"/>
</dbReference>
<feature type="domain" description="Bacterial type II secretion system protein E" evidence="4">
    <location>
        <begin position="329"/>
        <end position="343"/>
    </location>
</feature>
<sequence>MEVLEFQLGIPFIDLNEIEIPPDVQRLIPFQLIYRHNVVPVKVERTLLYVAMEDPLNFIAIEDLRMATNYEIVPVISFSDAIKRTINRLYGSQTADKAIQEFQQEKEKSSISSQNLQNISSLEVDSAPIVRLVNSTIEQAALSGASDIHIEPLENEVRVRFRVDGRLQLTQTIPKEAQSAVVTRVKILCGLDIAEKRIPQDGRCDYRFKDKILNLRISVLPTVHGEKIVMRILDKTNFLIPKEKLGFTQENLAKFDELLKNPHGIILVTGPTGSGKSTTLYTMLSELNKVTDNIMTVEDPVEYMIDGLNQVQVNAKAGLTFAGALRAFLRQDPDIIMLGEIRDSETVEVAIRAAITGHLVLSTLHTNDAVSSISRLIDMGVPPYMIAVSLMGIISQRLVRRLCTHCAESYIPPEHEVRFLGLPPGDYYFRKPVGCALCNDTGYKGRIAVHEILIVTKDMRDMIAANMSNNALQEYAINNGMTTLKQESIRLILDGITSFNEVMDITFSI</sequence>
<evidence type="ECO:0000259" key="4">
    <source>
        <dbReference type="PROSITE" id="PS00662"/>
    </source>
</evidence>
<dbReference type="SUPFAM" id="SSF52540">
    <property type="entry name" value="P-loop containing nucleoside triphosphate hydrolases"/>
    <property type="match status" value="1"/>
</dbReference>
<evidence type="ECO:0000256" key="2">
    <source>
        <dbReference type="ARBA" id="ARBA00022741"/>
    </source>
</evidence>
<protein>
    <recommendedName>
        <fullName evidence="4">Bacterial type II secretion system protein E domain-containing protein</fullName>
    </recommendedName>
</protein>
<dbReference type="AlphaFoldDB" id="A0A0K8J753"/>
<gene>
    <name evidence="5" type="ORF">SD1D_1601</name>
</gene>
<dbReference type="Gene3D" id="3.30.300.160">
    <property type="entry name" value="Type II secretion system, protein E, N-terminal domain"/>
    <property type="match status" value="1"/>
</dbReference>
<dbReference type="PROSITE" id="PS00662">
    <property type="entry name" value="T2SP_E"/>
    <property type="match status" value="1"/>
</dbReference>
<proteinExistence type="inferred from homology"/>